<evidence type="ECO:0000259" key="9">
    <source>
        <dbReference type="Pfam" id="PF03872"/>
    </source>
</evidence>
<accession>A0A432ZRQ7</accession>
<dbReference type="InterPro" id="IPR005572">
    <property type="entry name" value="Anti-sigma_E_RseA_N"/>
</dbReference>
<evidence type="ECO:0000256" key="5">
    <source>
        <dbReference type="ARBA" id="ARBA00022989"/>
    </source>
</evidence>
<dbReference type="Proteomes" id="UP000287996">
    <property type="component" value="Unassembled WGS sequence"/>
</dbReference>
<comment type="function">
    <text evidence="7">An anti-sigma factor for extracytoplasmic function (ECF) sigma factor sigma-E (RpoE). ECF sigma factors are held in an inactive form by an anti-sigma factor until released by regulated intramembrane proteolysis (RIP). RIP occurs when an extracytoplasmic signal triggers a concerted proteolytic cascade to transmit information and elicit cellular responses. The membrane-spanning regulatory substrate protein is first cut periplasmically (site-1 protease, S1P, DegS), then within the membrane itself (site-2 protease, S2P, RseP), while cytoplasmic proteases finish degrading the anti-sigma factor, liberating sigma-E.</text>
</comment>
<evidence type="ECO:0000313" key="11">
    <source>
        <dbReference type="EMBL" id="RUO80590.1"/>
    </source>
</evidence>
<evidence type="ECO:0000256" key="4">
    <source>
        <dbReference type="ARBA" id="ARBA00022692"/>
    </source>
</evidence>
<proteinExistence type="inferred from homology"/>
<protein>
    <recommendedName>
        <fullName evidence="7">Anti-sigma-E factor RseA</fullName>
    </recommendedName>
    <alternativeName>
        <fullName evidence="7">Regulator of SigE</fullName>
    </alternativeName>
    <alternativeName>
        <fullName evidence="7">Sigma-E anti-sigma factor RseA</fullName>
    </alternativeName>
    <alternativeName>
        <fullName evidence="7">Sigma-E factor negative regulatory protein</fullName>
    </alternativeName>
</protein>
<name>A0A432ZRQ7_9GAMM</name>
<reference evidence="11 12" key="1">
    <citation type="journal article" date="2011" name="Front. Microbiol.">
        <title>Genomic signatures of strain selection and enhancement in Bacillus atrophaeus var. globigii, a historical biowarfare simulant.</title>
        <authorList>
            <person name="Gibbons H.S."/>
            <person name="Broomall S.M."/>
            <person name="McNew L.A."/>
            <person name="Daligault H."/>
            <person name="Chapman C."/>
            <person name="Bruce D."/>
            <person name="Karavis M."/>
            <person name="Krepps M."/>
            <person name="McGregor P.A."/>
            <person name="Hong C."/>
            <person name="Park K.H."/>
            <person name="Akmal A."/>
            <person name="Feldman A."/>
            <person name="Lin J.S."/>
            <person name="Chang W.E."/>
            <person name="Higgs B.W."/>
            <person name="Demirev P."/>
            <person name="Lindquist J."/>
            <person name="Liem A."/>
            <person name="Fochler E."/>
            <person name="Read T.D."/>
            <person name="Tapia R."/>
            <person name="Johnson S."/>
            <person name="Bishop-Lilly K.A."/>
            <person name="Detter C."/>
            <person name="Han C."/>
            <person name="Sozhamannan S."/>
            <person name="Rosenzweig C.N."/>
            <person name="Skowronski E.W."/>
        </authorList>
    </citation>
    <scope>NUCLEOTIDE SEQUENCE [LARGE SCALE GENOMIC DNA]</scope>
    <source>
        <strain evidence="11 12">CC-PW-9</strain>
    </source>
</reference>
<feature type="domain" description="Anti sigma-E protein RseA C-terminal" evidence="10">
    <location>
        <begin position="129"/>
        <end position="179"/>
    </location>
</feature>
<gene>
    <name evidence="11" type="ORF">CWI84_05900</name>
</gene>
<dbReference type="PIRSF" id="PIRSF016938">
    <property type="entry name" value="RseA"/>
    <property type="match status" value="1"/>
</dbReference>
<organism evidence="11 12">
    <name type="scientific">Idiomarina tyrosinivorans</name>
    <dbReference type="NCBI Taxonomy" id="1445662"/>
    <lineage>
        <taxon>Bacteria</taxon>
        <taxon>Pseudomonadati</taxon>
        <taxon>Pseudomonadota</taxon>
        <taxon>Gammaproteobacteria</taxon>
        <taxon>Alteromonadales</taxon>
        <taxon>Idiomarinaceae</taxon>
        <taxon>Idiomarina</taxon>
    </lineage>
</organism>
<feature type="domain" description="Anti sigma-E protein RseA N-terminal" evidence="9">
    <location>
        <begin position="9"/>
        <end position="78"/>
    </location>
</feature>
<dbReference type="PANTHER" id="PTHR38104">
    <property type="match status" value="1"/>
</dbReference>
<keyword evidence="5" id="KW-1133">Transmembrane helix</keyword>
<keyword evidence="7" id="KW-0997">Cell inner membrane</keyword>
<keyword evidence="3 7" id="KW-1003">Cell membrane</keyword>
<dbReference type="InterPro" id="IPR052383">
    <property type="entry name" value="Anti-sigma-E_RseA-like"/>
</dbReference>
<evidence type="ECO:0000256" key="7">
    <source>
        <dbReference type="PIRNR" id="PIRNR016938"/>
    </source>
</evidence>
<feature type="compositionally biased region" description="Basic and acidic residues" evidence="8">
    <location>
        <begin position="188"/>
        <end position="201"/>
    </location>
</feature>
<dbReference type="EMBL" id="PIQH01000004">
    <property type="protein sequence ID" value="RUO80590.1"/>
    <property type="molecule type" value="Genomic_DNA"/>
</dbReference>
<dbReference type="SUPFAM" id="SSF89069">
    <property type="entry name" value="N-terminal, cytoplasmic domain of anti-sigmaE factor RseA"/>
    <property type="match status" value="1"/>
</dbReference>
<keyword evidence="4" id="KW-0812">Transmembrane</keyword>
<dbReference type="OrthoDB" id="5298512at2"/>
<comment type="subunit">
    <text evidence="7">Interacts 1:1 with ECF RNA polymerase sigma-E (RpoE); this inhibits the interaction of sigma-E with the RNA polymerase catalytic core and leads to a decreased expression of sigma-E-regulated genes. Interacts with RseB.</text>
</comment>
<keyword evidence="6 7" id="KW-0472">Membrane</keyword>
<sequence>MSVEKGQLVSALLDGDIQDQRQFDELLSDKTARDAWQRYALIGGVMRADANVGAPLDISQRVAEQVAQEPLLQGQVVQPQITQKGAMGRAAWRWLQPAAKVAVAAGVAAVAVLSVNTVQQPNPVQQSNEPAFITNPIGGLNPVSLNAVFAEPQASSPSQATQQQQREMQSYIIDHQQQLLLQPQADVNKSEQESEKQAKPR</sequence>
<dbReference type="GO" id="GO:0005886">
    <property type="term" value="C:plasma membrane"/>
    <property type="evidence" value="ECO:0007669"/>
    <property type="project" value="UniProtKB-SubCell"/>
</dbReference>
<dbReference type="CDD" id="cd16328">
    <property type="entry name" value="RseA_N"/>
    <property type="match status" value="1"/>
</dbReference>
<evidence type="ECO:0000256" key="8">
    <source>
        <dbReference type="SAM" id="MobiDB-lite"/>
    </source>
</evidence>
<evidence type="ECO:0000256" key="2">
    <source>
        <dbReference type="ARBA" id="ARBA00005837"/>
    </source>
</evidence>
<dbReference type="InterPro" id="IPR036147">
    <property type="entry name" value="Anti-sigma_E_RseA_N_sf"/>
</dbReference>
<dbReference type="InterPro" id="IPR026279">
    <property type="entry name" value="RseA"/>
</dbReference>
<dbReference type="RefSeq" id="WP_126841650.1">
    <property type="nucleotide sequence ID" value="NZ_PIQH01000004.1"/>
</dbReference>
<dbReference type="Gene3D" id="1.10.10.880">
    <property type="entry name" value="Anti sigma-E protein RseA, N-terminal domain"/>
    <property type="match status" value="1"/>
</dbReference>
<evidence type="ECO:0000256" key="3">
    <source>
        <dbReference type="ARBA" id="ARBA00022475"/>
    </source>
</evidence>
<keyword evidence="12" id="KW-1185">Reference proteome</keyword>
<evidence type="ECO:0000313" key="12">
    <source>
        <dbReference type="Proteomes" id="UP000287996"/>
    </source>
</evidence>
<dbReference type="Pfam" id="PF03873">
    <property type="entry name" value="RseA_C"/>
    <property type="match status" value="1"/>
</dbReference>
<dbReference type="PANTHER" id="PTHR38104:SF1">
    <property type="entry name" value="ANTI-SIGMA-E FACTOR RSEA"/>
    <property type="match status" value="1"/>
</dbReference>
<dbReference type="AlphaFoldDB" id="A0A432ZRQ7"/>
<comment type="caution">
    <text evidence="11">The sequence shown here is derived from an EMBL/GenBank/DDBJ whole genome shotgun (WGS) entry which is preliminary data.</text>
</comment>
<comment type="subcellular location">
    <subcellularLocation>
        <location evidence="7">Cell inner membrane</location>
    </subcellularLocation>
    <subcellularLocation>
        <location evidence="1">Cell membrane</location>
        <topology evidence="1">Single-pass membrane protein</topology>
    </subcellularLocation>
</comment>
<feature type="region of interest" description="Disordered" evidence="8">
    <location>
        <begin position="182"/>
        <end position="201"/>
    </location>
</feature>
<evidence type="ECO:0000256" key="6">
    <source>
        <dbReference type="ARBA" id="ARBA00023136"/>
    </source>
</evidence>
<dbReference type="GO" id="GO:0016989">
    <property type="term" value="F:sigma factor antagonist activity"/>
    <property type="evidence" value="ECO:0007669"/>
    <property type="project" value="InterPro"/>
</dbReference>
<dbReference type="InterPro" id="IPR005573">
    <property type="entry name" value="Anti-sigma_E_RseA_C"/>
</dbReference>
<evidence type="ECO:0000259" key="10">
    <source>
        <dbReference type="Pfam" id="PF03873"/>
    </source>
</evidence>
<dbReference type="Pfam" id="PF03872">
    <property type="entry name" value="RseA_N"/>
    <property type="match status" value="1"/>
</dbReference>
<comment type="similarity">
    <text evidence="2 7">Belongs to the RseA family.</text>
</comment>
<evidence type="ECO:0000256" key="1">
    <source>
        <dbReference type="ARBA" id="ARBA00004162"/>
    </source>
</evidence>